<proteinExistence type="predicted"/>
<gene>
    <name evidence="3" type="primary">LOC108680202</name>
</gene>
<organism evidence="2 3">
    <name type="scientific">Hyalella azteca</name>
    <name type="common">Amphipod</name>
    <dbReference type="NCBI Taxonomy" id="294128"/>
    <lineage>
        <taxon>Eukaryota</taxon>
        <taxon>Metazoa</taxon>
        <taxon>Ecdysozoa</taxon>
        <taxon>Arthropoda</taxon>
        <taxon>Crustacea</taxon>
        <taxon>Multicrustacea</taxon>
        <taxon>Malacostraca</taxon>
        <taxon>Eumalacostraca</taxon>
        <taxon>Peracarida</taxon>
        <taxon>Amphipoda</taxon>
        <taxon>Senticaudata</taxon>
        <taxon>Talitrida</taxon>
        <taxon>Talitroidea</taxon>
        <taxon>Hyalellidae</taxon>
        <taxon>Hyalella</taxon>
    </lineage>
</organism>
<reference evidence="3" key="1">
    <citation type="submission" date="2025-08" db="UniProtKB">
        <authorList>
            <consortium name="RefSeq"/>
        </authorList>
    </citation>
    <scope>IDENTIFICATION</scope>
    <source>
        <tissue evidence="3">Whole organism</tissue>
    </source>
</reference>
<dbReference type="KEGG" id="hazt:108680202"/>
<name>A0A8B7PEN8_HYAAZ</name>
<keyword evidence="1" id="KW-0472">Membrane</keyword>
<dbReference type="Proteomes" id="UP000694843">
    <property type="component" value="Unplaced"/>
</dbReference>
<protein>
    <submittedName>
        <fullName evidence="3">Uncharacterized protein LOC108680202</fullName>
    </submittedName>
</protein>
<dbReference type="GeneID" id="108680202"/>
<dbReference type="AlphaFoldDB" id="A0A8B7PEN8"/>
<feature type="transmembrane region" description="Helical" evidence="1">
    <location>
        <begin position="21"/>
        <end position="38"/>
    </location>
</feature>
<evidence type="ECO:0000313" key="3">
    <source>
        <dbReference type="RefSeq" id="XP_018024465.2"/>
    </source>
</evidence>
<keyword evidence="2" id="KW-1185">Reference proteome</keyword>
<keyword evidence="1" id="KW-1133">Transmembrane helix</keyword>
<evidence type="ECO:0000256" key="1">
    <source>
        <dbReference type="SAM" id="Phobius"/>
    </source>
</evidence>
<evidence type="ECO:0000313" key="2">
    <source>
        <dbReference type="Proteomes" id="UP000694843"/>
    </source>
</evidence>
<dbReference type="OrthoDB" id="6356886at2759"/>
<accession>A0A8B7PEN8</accession>
<keyword evidence="1" id="KW-0812">Transmembrane</keyword>
<sequence length="237" mass="24842">MNIFQLGILIEKIRGKPEMLLVWRVACVALGVVIGYHISACSGQSVSAAQVPATTSVKGTAECADVPAQECGVRRSKCLPVATLMQAAGGPVGGVFTCATQLAIPKTQIIPAIGPAFSSGHPESIVERVSNDSAVVMRMRRCLLTNAGLLGLNDTINREALAGKAQAKLSYNPPLAATVAAAVRSCPEPPELKYNELLTCAMQRCINSVSVAAFAFPPPGQKESAKKCSKKKGCKKH</sequence>
<dbReference type="RefSeq" id="XP_018024465.2">
    <property type="nucleotide sequence ID" value="XM_018168976.2"/>
</dbReference>